<sequence length="325" mass="37003">MIRIKTHKSILCILFSLTLFSCDSDSNPENNEQVSQEVLVTKEKLVGNWKLVSSTIDNKNVSPSEFECLKNSTATFNQDDTYEVTFLKLGSNSTTLCSRTVTQSGTYTVVGLNRVTFFNFDSEIELIDDTLQITSKVANGNEQQDQIDIFIRSDNSELGENQEETDNVETDNQTDEDNNDDTFDGTEVIQNILGKWKIDSDKDCLQKNTIEFKPQSIFEFIQHKKTFNRRDLLDYNVSVSYPLPESINATIIKGNSTVVFDTSAECQFIKTSTLEYIVKDEKTIALKNISGVKLLLENNNTIKLIYTFIDSNANEQVREFVYRKL</sequence>
<dbReference type="InterPro" id="IPR024311">
    <property type="entry name" value="Lipocalin-like"/>
</dbReference>
<evidence type="ECO:0000259" key="3">
    <source>
        <dbReference type="Pfam" id="PF13648"/>
    </source>
</evidence>
<evidence type="ECO:0000313" key="4">
    <source>
        <dbReference type="EMBL" id="KZS42932.1"/>
    </source>
</evidence>
<dbReference type="OrthoDB" id="1159893at2"/>
<accession>A0A163D1W7</accession>
<feature type="signal peptide" evidence="2">
    <location>
        <begin position="1"/>
        <end position="21"/>
    </location>
</feature>
<comment type="caution">
    <text evidence="4">The sequence shown here is derived from an EMBL/GenBank/DDBJ whole genome shotgun (WGS) entry which is preliminary data.</text>
</comment>
<evidence type="ECO:0000256" key="1">
    <source>
        <dbReference type="SAM" id="MobiDB-lite"/>
    </source>
</evidence>
<gene>
    <name evidence="4" type="ORF">AWE51_16400</name>
</gene>
<evidence type="ECO:0000313" key="5">
    <source>
        <dbReference type="Proteomes" id="UP000076715"/>
    </source>
</evidence>
<protein>
    <recommendedName>
        <fullName evidence="3">Lipocalin-like domain-containing protein</fullName>
    </recommendedName>
</protein>
<organism evidence="4 5">
    <name type="scientific">Aquimarina aggregata</name>
    <dbReference type="NCBI Taxonomy" id="1642818"/>
    <lineage>
        <taxon>Bacteria</taxon>
        <taxon>Pseudomonadati</taxon>
        <taxon>Bacteroidota</taxon>
        <taxon>Flavobacteriia</taxon>
        <taxon>Flavobacteriales</taxon>
        <taxon>Flavobacteriaceae</taxon>
        <taxon>Aquimarina</taxon>
    </lineage>
</organism>
<feature type="compositionally biased region" description="Acidic residues" evidence="1">
    <location>
        <begin position="160"/>
        <end position="182"/>
    </location>
</feature>
<dbReference type="Pfam" id="PF13648">
    <property type="entry name" value="Lipocalin_4"/>
    <property type="match status" value="1"/>
</dbReference>
<evidence type="ECO:0000256" key="2">
    <source>
        <dbReference type="SAM" id="SignalP"/>
    </source>
</evidence>
<keyword evidence="2" id="KW-0732">Signal</keyword>
<reference evidence="4 5" key="1">
    <citation type="submission" date="2016-01" db="EMBL/GenBank/DDBJ databases">
        <title>The draft genome sequence of Aquimarina sp. RZW4-3-2.</title>
        <authorList>
            <person name="Wang Y."/>
        </authorList>
    </citation>
    <scope>NUCLEOTIDE SEQUENCE [LARGE SCALE GENOMIC DNA]</scope>
    <source>
        <strain evidence="4 5">RZW4-3-2</strain>
    </source>
</reference>
<keyword evidence="5" id="KW-1185">Reference proteome</keyword>
<dbReference type="AlphaFoldDB" id="A0A163D1W7"/>
<feature type="domain" description="Lipocalin-like" evidence="3">
    <location>
        <begin position="45"/>
        <end position="123"/>
    </location>
</feature>
<feature type="region of interest" description="Disordered" evidence="1">
    <location>
        <begin position="154"/>
        <end position="182"/>
    </location>
</feature>
<dbReference type="Proteomes" id="UP000076715">
    <property type="component" value="Unassembled WGS sequence"/>
</dbReference>
<dbReference type="RefSeq" id="WP_066308232.1">
    <property type="nucleotide sequence ID" value="NZ_LQRT01000001.1"/>
</dbReference>
<feature type="chain" id="PRO_5007842170" description="Lipocalin-like domain-containing protein" evidence="2">
    <location>
        <begin position="22"/>
        <end position="325"/>
    </location>
</feature>
<dbReference type="EMBL" id="LQRT01000001">
    <property type="protein sequence ID" value="KZS42932.1"/>
    <property type="molecule type" value="Genomic_DNA"/>
</dbReference>
<name>A0A163D1W7_9FLAO</name>
<proteinExistence type="predicted"/>
<dbReference type="PROSITE" id="PS51257">
    <property type="entry name" value="PROKAR_LIPOPROTEIN"/>
    <property type="match status" value="1"/>
</dbReference>